<dbReference type="Proteomes" id="UP000005143">
    <property type="component" value="Unassembled WGS sequence"/>
</dbReference>
<dbReference type="Gene3D" id="3.20.20.100">
    <property type="entry name" value="NADP-dependent oxidoreductase domain"/>
    <property type="match status" value="1"/>
</dbReference>
<protein>
    <submittedName>
        <fullName evidence="3">Oxidoreductase</fullName>
    </submittedName>
</protein>
<dbReference type="RefSeq" id="WP_007571148.1">
    <property type="nucleotide sequence ID" value="NZ_AGUD01000034.1"/>
</dbReference>
<dbReference type="PANTHER" id="PTHR43364:SF4">
    <property type="entry name" value="NAD(P)-LINKED OXIDOREDUCTASE SUPERFAMILY PROTEIN"/>
    <property type="match status" value="1"/>
</dbReference>
<dbReference type="GO" id="GO:0005829">
    <property type="term" value="C:cytosol"/>
    <property type="evidence" value="ECO:0007669"/>
    <property type="project" value="UniProtKB-ARBA"/>
</dbReference>
<dbReference type="OrthoDB" id="3170516at2"/>
<evidence type="ECO:0000313" key="4">
    <source>
        <dbReference type="Proteomes" id="UP000005143"/>
    </source>
</evidence>
<dbReference type="Pfam" id="PF00248">
    <property type="entry name" value="Aldo_ket_red"/>
    <property type="match status" value="1"/>
</dbReference>
<name>H0E1X7_9ACTN</name>
<gene>
    <name evidence="3" type="ORF">PAI11_07890</name>
</gene>
<dbReference type="InterPro" id="IPR036812">
    <property type="entry name" value="NAD(P)_OxRdtase_dom_sf"/>
</dbReference>
<dbReference type="InterPro" id="IPR050523">
    <property type="entry name" value="AKR_Detox_Biosynth"/>
</dbReference>
<dbReference type="FunFam" id="3.20.20.100:FF:000004">
    <property type="entry name" value="Oxidoreductase, aldo/keto reductase"/>
    <property type="match status" value="1"/>
</dbReference>
<comment type="caution">
    <text evidence="3">The sequence shown here is derived from an EMBL/GenBank/DDBJ whole genome shotgun (WGS) entry which is preliminary data.</text>
</comment>
<sequence>MSLDSYVSLGRSGLRVSPFTLGTMTFGEDLGWGATAEDSHRMIAEYIDRGGNAIDTANIYTNGHAEKIVGDYFANRGADRDRVVLGTKFFGNLHPGDPNGGGAGRKAVIAQLEQSLRRLQTDYVDLLWLHNWDRRAPIDETMRALDDLVTAGKVRYVGFSDVPAWKTAEAQTMAGFRDWAPIVALQLEYSLLERTSEGELFPMADELGIAVMPWSPLKSGFLSGKFSRGHSGPVDTGRKALVGEPTDAQFDVIDVLHRVSADEGISPAAAALAWVRGRPGVTSTLIGARRIEQLRTNLDAIHVELSAAARSALDEISAPVLNFPAENNATLAPVLAYGGATIDGVTWPASPMLGASPTRY</sequence>
<dbReference type="EMBL" id="AGUD01000034">
    <property type="protein sequence ID" value="EHN12327.1"/>
    <property type="molecule type" value="Genomic_DNA"/>
</dbReference>
<accession>H0E1X7</accession>
<dbReference type="PATRIC" id="fig|1097667.3.peg.785"/>
<reference evidence="3 4" key="1">
    <citation type="journal article" date="2013" name="Biodegradation">
        <title>Quantitative proteomic analysis of ibuprofen-degrading Patulibacter sp. strain I11.</title>
        <authorList>
            <person name="Almeida B."/>
            <person name="Kjeldal H."/>
            <person name="Lolas I."/>
            <person name="Knudsen A.D."/>
            <person name="Carvalho G."/>
            <person name="Nielsen K.L."/>
            <person name="Barreto Crespo M.T."/>
            <person name="Stensballe A."/>
            <person name="Nielsen J.L."/>
        </authorList>
    </citation>
    <scope>NUCLEOTIDE SEQUENCE [LARGE SCALE GENOMIC DNA]</scope>
    <source>
        <strain evidence="3 4">I11</strain>
    </source>
</reference>
<organism evidence="3 4">
    <name type="scientific">Patulibacter medicamentivorans</name>
    <dbReference type="NCBI Taxonomy" id="1097667"/>
    <lineage>
        <taxon>Bacteria</taxon>
        <taxon>Bacillati</taxon>
        <taxon>Actinomycetota</taxon>
        <taxon>Thermoleophilia</taxon>
        <taxon>Solirubrobacterales</taxon>
        <taxon>Patulibacteraceae</taxon>
        <taxon>Patulibacter</taxon>
    </lineage>
</organism>
<dbReference type="AlphaFoldDB" id="H0E1X7"/>
<evidence type="ECO:0000313" key="3">
    <source>
        <dbReference type="EMBL" id="EHN12327.1"/>
    </source>
</evidence>
<dbReference type="GO" id="GO:0016491">
    <property type="term" value="F:oxidoreductase activity"/>
    <property type="evidence" value="ECO:0007669"/>
    <property type="project" value="UniProtKB-KW"/>
</dbReference>
<evidence type="ECO:0000256" key="1">
    <source>
        <dbReference type="ARBA" id="ARBA00023002"/>
    </source>
</evidence>
<dbReference type="CDD" id="cd19080">
    <property type="entry name" value="AKR_AKR9A_9B"/>
    <property type="match status" value="1"/>
</dbReference>
<proteinExistence type="predicted"/>
<keyword evidence="4" id="KW-1185">Reference proteome</keyword>
<dbReference type="SUPFAM" id="SSF51430">
    <property type="entry name" value="NAD(P)-linked oxidoreductase"/>
    <property type="match status" value="1"/>
</dbReference>
<evidence type="ECO:0000259" key="2">
    <source>
        <dbReference type="Pfam" id="PF00248"/>
    </source>
</evidence>
<feature type="domain" description="NADP-dependent oxidoreductase" evidence="2">
    <location>
        <begin position="20"/>
        <end position="317"/>
    </location>
</feature>
<keyword evidence="1" id="KW-0560">Oxidoreductase</keyword>
<dbReference type="InterPro" id="IPR023210">
    <property type="entry name" value="NADP_OxRdtase_dom"/>
</dbReference>
<dbReference type="PANTHER" id="PTHR43364">
    <property type="entry name" value="NADH-SPECIFIC METHYLGLYOXAL REDUCTASE-RELATED"/>
    <property type="match status" value="1"/>
</dbReference>